<organism evidence="1 2">
    <name type="scientific">Candidatus Magasanikbacteria bacterium CG10_big_fil_rev_8_21_14_0_10_40_10</name>
    <dbReference type="NCBI Taxonomy" id="1974648"/>
    <lineage>
        <taxon>Bacteria</taxon>
        <taxon>Candidatus Magasanikiibacteriota</taxon>
    </lineage>
</organism>
<name>A0A2M6W3L7_9BACT</name>
<evidence type="ECO:0000313" key="1">
    <source>
        <dbReference type="EMBL" id="PIT87399.1"/>
    </source>
</evidence>
<proteinExistence type="predicted"/>
<dbReference type="Proteomes" id="UP000231183">
    <property type="component" value="Unassembled WGS sequence"/>
</dbReference>
<dbReference type="AlphaFoldDB" id="A0A2M6W3L7"/>
<dbReference type="EMBL" id="PFBX01000030">
    <property type="protein sequence ID" value="PIT87399.1"/>
    <property type="molecule type" value="Genomic_DNA"/>
</dbReference>
<accession>A0A2M6W3L7</accession>
<evidence type="ECO:0000313" key="2">
    <source>
        <dbReference type="Proteomes" id="UP000231183"/>
    </source>
</evidence>
<sequence>MKEKSATFLKLILSKILENANNATPPRPAKGGGVYPAPSLLWCGASIKFSSPISVFRTPPKKKFK</sequence>
<reference evidence="2" key="1">
    <citation type="submission" date="2017-09" db="EMBL/GenBank/DDBJ databases">
        <title>Depth-based differentiation of microbial function through sediment-hosted aquifers and enrichment of novel symbionts in the deep terrestrial subsurface.</title>
        <authorList>
            <person name="Probst A.J."/>
            <person name="Ladd B."/>
            <person name="Jarett J.K."/>
            <person name="Geller-Mcgrath D.E."/>
            <person name="Sieber C.M.K."/>
            <person name="Emerson J.B."/>
            <person name="Anantharaman K."/>
            <person name="Thomas B.C."/>
            <person name="Malmstrom R."/>
            <person name="Stieglmeier M."/>
            <person name="Klingl A."/>
            <person name="Woyke T."/>
            <person name="Ryan C.M."/>
            <person name="Banfield J.F."/>
        </authorList>
    </citation>
    <scope>NUCLEOTIDE SEQUENCE [LARGE SCALE GENOMIC DNA]</scope>
</reference>
<protein>
    <submittedName>
        <fullName evidence="1">Uncharacterized protein</fullName>
    </submittedName>
</protein>
<comment type="caution">
    <text evidence="1">The sequence shown here is derived from an EMBL/GenBank/DDBJ whole genome shotgun (WGS) entry which is preliminary data.</text>
</comment>
<gene>
    <name evidence="1" type="ORF">COU31_03145</name>
</gene>